<keyword evidence="5" id="KW-0472">Membrane</keyword>
<reference evidence="7" key="2">
    <citation type="submission" date="2011-04" db="EMBL/GenBank/DDBJ databases">
        <authorList>
            <person name="Genoscope - CEA"/>
        </authorList>
    </citation>
    <scope>NUCLEOTIDE SEQUENCE</scope>
    <source>
        <strain evidence="7">R24</strain>
    </source>
</reference>
<keyword evidence="4" id="KW-0274">FAD</keyword>
<keyword evidence="5" id="KW-0812">Transmembrane</keyword>
<protein>
    <submittedName>
        <fullName evidence="7">Putative lactate dehydrogenase</fullName>
        <ecNumber evidence="7">1.1.2.4</ecNumber>
    </submittedName>
</protein>
<dbReference type="AlphaFoldDB" id="G3A764"/>
<comment type="similarity">
    <text evidence="2">Belongs to the FAD-binding oxidoreductase/transferase type 4 family.</text>
</comment>
<comment type="cofactor">
    <cofactor evidence="1">
        <name>FAD</name>
        <dbReference type="ChEBI" id="CHEBI:57692"/>
    </cofactor>
</comment>
<dbReference type="Gene3D" id="3.30.465.10">
    <property type="match status" value="1"/>
</dbReference>
<dbReference type="SUPFAM" id="SSF56176">
    <property type="entry name" value="FAD-binding/transporter-associated domain-like"/>
    <property type="match status" value="1"/>
</dbReference>
<dbReference type="Gene3D" id="3.30.70.2190">
    <property type="match status" value="1"/>
</dbReference>
<keyword evidence="5" id="KW-1133">Transmembrane helix</keyword>
<dbReference type="Pfam" id="PF02913">
    <property type="entry name" value="FAD-oxidase_C"/>
    <property type="match status" value="1"/>
</dbReference>
<dbReference type="GO" id="GO:0004458">
    <property type="term" value="F:D-lactate dehydrogenase (cytochrome) activity"/>
    <property type="evidence" value="ECO:0007669"/>
    <property type="project" value="UniProtKB-EC"/>
</dbReference>
<dbReference type="InterPro" id="IPR006094">
    <property type="entry name" value="Oxid_FAD_bind_N"/>
</dbReference>
<dbReference type="InterPro" id="IPR016167">
    <property type="entry name" value="FAD-bd_PCMH_sub1"/>
</dbReference>
<evidence type="ECO:0000256" key="1">
    <source>
        <dbReference type="ARBA" id="ARBA00001974"/>
    </source>
</evidence>
<dbReference type="GO" id="GO:0071949">
    <property type="term" value="F:FAD binding"/>
    <property type="evidence" value="ECO:0007669"/>
    <property type="project" value="InterPro"/>
</dbReference>
<proteinExistence type="inferred from homology"/>
<dbReference type="InterPro" id="IPR016171">
    <property type="entry name" value="Vanillyl_alc_oxidase_C-sub2"/>
</dbReference>
<evidence type="ECO:0000259" key="6">
    <source>
        <dbReference type="PROSITE" id="PS51387"/>
    </source>
</evidence>
<dbReference type="PANTHER" id="PTHR43716:SF2">
    <property type="entry name" value="BLL6224 PROTEIN"/>
    <property type="match status" value="1"/>
</dbReference>
<dbReference type="Gene3D" id="3.30.70.2740">
    <property type="match status" value="1"/>
</dbReference>
<dbReference type="InterPro" id="IPR016166">
    <property type="entry name" value="FAD-bd_PCMH"/>
</dbReference>
<dbReference type="GO" id="GO:0022904">
    <property type="term" value="P:respiratory electron transport chain"/>
    <property type="evidence" value="ECO:0007669"/>
    <property type="project" value="TreeGrafter"/>
</dbReference>
<dbReference type="InterPro" id="IPR036318">
    <property type="entry name" value="FAD-bd_PCMH-like_sf"/>
</dbReference>
<dbReference type="InterPro" id="IPR016164">
    <property type="entry name" value="FAD-linked_Oxase-like_C"/>
</dbReference>
<keyword evidence="7" id="KW-0560">Oxidoreductase</keyword>
<dbReference type="FunFam" id="1.10.45.10:FF:000001">
    <property type="entry name" value="D-lactate dehydrogenase mitochondrial"/>
    <property type="match status" value="1"/>
</dbReference>
<feature type="domain" description="FAD-binding PCMH-type" evidence="6">
    <location>
        <begin position="172"/>
        <end position="353"/>
    </location>
</feature>
<dbReference type="EC" id="1.1.2.4" evidence="7"/>
<dbReference type="InterPro" id="IPR016169">
    <property type="entry name" value="FAD-bd_PCMH_sub2"/>
</dbReference>
<accession>G3A764</accession>
<gene>
    <name evidence="7" type="ORF">RALSY_40549</name>
</gene>
<keyword evidence="3" id="KW-0285">Flavoprotein</keyword>
<dbReference type="EMBL" id="FR854089">
    <property type="protein sequence ID" value="CCA86329.1"/>
    <property type="molecule type" value="Genomic_DNA"/>
</dbReference>
<evidence type="ECO:0000256" key="3">
    <source>
        <dbReference type="ARBA" id="ARBA00022630"/>
    </source>
</evidence>
<dbReference type="Pfam" id="PF09842">
    <property type="entry name" value="DUF2069"/>
    <property type="match status" value="1"/>
</dbReference>
<feature type="transmembrane region" description="Helical" evidence="5">
    <location>
        <begin position="96"/>
        <end position="115"/>
    </location>
</feature>
<evidence type="ECO:0000313" key="7">
    <source>
        <dbReference type="EMBL" id="CCA86329.1"/>
    </source>
</evidence>
<dbReference type="Gene3D" id="3.30.43.10">
    <property type="entry name" value="Uridine Diphospho-n-acetylenolpyruvylglucosamine Reductase, domain 2"/>
    <property type="match status" value="1"/>
</dbReference>
<dbReference type="PANTHER" id="PTHR43716">
    <property type="entry name" value="D-2-HYDROXYGLUTARATE DEHYDROGENASE, MITOCHONDRIAL"/>
    <property type="match status" value="1"/>
</dbReference>
<sequence length="605" mass="65034">MTPTDPPVPHSRALYRLSAGSLVALIVLCAAWELWLAPLRPGGSWLALKALLLAWPLPGVLRRNRYTMQWASMFILLFFTEGIVRATSDQGASRALAWAEVVLSLVFFFATIFYLRPFKRAAKARARQDACPPPAMTHDAFLQACADAIGSAHVLTAPEDQAPYLTDWRKRFTGRARAVLRPAHPEEVAALVRLCGGHGVPIVPQGGNTGLCGGATPDTAGHAVVISLQRMQRVRAVDPINNTITVDAGCILASVQEAAAAAGRLFPLSLAAEGSCTIGGNLATNAGGTAVLRYGNARELCLGVEAVLPNGELWNGLRGLRKDNTGYDLRDLLIGAEGTLGIITGAMLKLFPQPRAQVTALAALASPRQALAFLSLTQSHAGMLLTGFELMSAFCLELVRKHYPQLRLPFSQAYPQYVLLELSDLESEAHARGVFETLMEDALAREVILDAAVAESVAQSRELWNLREHIPLAQADEGKNIKHDIAVPISRIADFIDVTDRALAAACPGIRMVTFGHLGDGNLHYNVSPPTGQDHEAFLANQPGINRMVHDSVHAHGGSISAEHGIGQLKREDNARYKSPVELAAMRAIKQALDPLGLMNPGKVL</sequence>
<dbReference type="PROSITE" id="PS51387">
    <property type="entry name" value="FAD_PCMH"/>
    <property type="match status" value="1"/>
</dbReference>
<dbReference type="InterPro" id="IPR051264">
    <property type="entry name" value="FAD-oxidored/transferase_4"/>
</dbReference>
<dbReference type="SUPFAM" id="SSF55103">
    <property type="entry name" value="FAD-linked oxidases, C-terminal domain"/>
    <property type="match status" value="1"/>
</dbReference>
<dbReference type="InterPro" id="IPR018643">
    <property type="entry name" value="DUF2069_membrane"/>
</dbReference>
<reference evidence="7" key="1">
    <citation type="journal article" date="2011" name="PLoS ONE">
        <title>Ralstonia syzygii, the Blood Disease Bacterium and some Asian R. solanacearum strains form a single genomic species despite divergent lifestyles.</title>
        <authorList>
            <person name="Remenant B."/>
            <person name="de Cambiaire J.C."/>
            <person name="Cellier G."/>
            <person name="Jacobs J.M."/>
            <person name="Mangenot S."/>
            <person name="Barbe V."/>
            <person name="Lajus A."/>
            <person name="Vallenet D."/>
            <person name="Medigue C."/>
            <person name="Fegan M."/>
            <person name="Allen C."/>
            <person name="Prior P."/>
        </authorList>
    </citation>
    <scope>NUCLEOTIDE SEQUENCE</scope>
    <source>
        <strain evidence="7">R24</strain>
    </source>
</reference>
<dbReference type="InterPro" id="IPR004113">
    <property type="entry name" value="FAD-bd_oxidored_4_C"/>
</dbReference>
<feature type="transmembrane region" description="Helical" evidence="5">
    <location>
        <begin position="67"/>
        <end position="84"/>
    </location>
</feature>
<dbReference type="Gene3D" id="1.10.45.10">
    <property type="entry name" value="Vanillyl-alcohol Oxidase, Chain A, domain 4"/>
    <property type="match status" value="1"/>
</dbReference>
<evidence type="ECO:0000256" key="5">
    <source>
        <dbReference type="SAM" id="Phobius"/>
    </source>
</evidence>
<evidence type="ECO:0000256" key="2">
    <source>
        <dbReference type="ARBA" id="ARBA00008000"/>
    </source>
</evidence>
<organism evidence="7">
    <name type="scientific">Ralstonia syzygii R24</name>
    <dbReference type="NCBI Taxonomy" id="907261"/>
    <lineage>
        <taxon>Bacteria</taxon>
        <taxon>Pseudomonadati</taxon>
        <taxon>Pseudomonadota</taxon>
        <taxon>Betaproteobacteria</taxon>
        <taxon>Burkholderiales</taxon>
        <taxon>Burkholderiaceae</taxon>
        <taxon>Ralstonia</taxon>
        <taxon>Ralstonia solanacearum species complex</taxon>
    </lineage>
</organism>
<name>G3A764_9RALS</name>
<evidence type="ECO:0000256" key="4">
    <source>
        <dbReference type="ARBA" id="ARBA00022827"/>
    </source>
</evidence>
<dbReference type="Pfam" id="PF01565">
    <property type="entry name" value="FAD_binding_4"/>
    <property type="match status" value="1"/>
</dbReference>
<feature type="transmembrane region" description="Helical" evidence="5">
    <location>
        <begin position="13"/>
        <end position="36"/>
    </location>
</feature>